<feature type="transmembrane region" description="Helical" evidence="5">
    <location>
        <begin position="141"/>
        <end position="161"/>
    </location>
</feature>
<dbReference type="GO" id="GO:0055085">
    <property type="term" value="P:transmembrane transport"/>
    <property type="evidence" value="ECO:0007669"/>
    <property type="project" value="InterPro"/>
</dbReference>
<feature type="domain" description="ABC transmembrane type-1" evidence="6">
    <location>
        <begin position="378"/>
        <end position="564"/>
    </location>
</feature>
<feature type="transmembrane region" description="Helical" evidence="5">
    <location>
        <begin position="546"/>
        <end position="565"/>
    </location>
</feature>
<organism evidence="7 8">
    <name type="scientific">Nocardia panacis</name>
    <dbReference type="NCBI Taxonomy" id="2340916"/>
    <lineage>
        <taxon>Bacteria</taxon>
        <taxon>Bacillati</taxon>
        <taxon>Actinomycetota</taxon>
        <taxon>Actinomycetes</taxon>
        <taxon>Mycobacteriales</taxon>
        <taxon>Nocardiaceae</taxon>
        <taxon>Nocardia</taxon>
    </lineage>
</organism>
<sequence>MTLLRSFPSRDVLDRPKARVADALVFAGAAVLIFLIVRVSAGANVPFDVNAAPATVSTDPAELPYYAARSLLRMFAALAASILFTFLYATAAARLRRARAVLLPALDILQSVPILGFLSITVTGFIALFPGSQLGLECASIFAIFTSQAWNMTFAFYHSLVSQPRELDEAARNLRLSRWQRFWRVDAPSGMIPLVWNGMMSFGGGWFFLVASEAISVNNHQFALPGIGSYVATATGDKDLGKVFIAIGVMIVMVVGVNFLFWRPLTAWAERFRVEESEAAEAPRSVVLNLLRRSNIPDLLGKVFGPLVAPIDRAMSVFGLAEHPLHSSSTRRRAGDIVFAVVVAIFLAWGAYRVVTYINDTAGFGEVAHAFGLGLLTLLRVVALLIVATIVWVPIGVWIGLNPKVSRLAQPVVQVLASFPANFLFPLVTAVLVWSGASLNWASILLMALGAQWYILFNVIAGASAVPNDLREAAANLQLPRKLWWRRLILPAIFPSYVTGGITAAGGAWNASIVAEVVDYGSTTLVAAGLGAYIKQATSAGDAPRILIGVLVMSVFVVGINRLFWRRLYALAERRYSL</sequence>
<feature type="transmembrane region" description="Helical" evidence="5">
    <location>
        <begin position="378"/>
        <end position="401"/>
    </location>
</feature>
<keyword evidence="4 5" id="KW-0472">Membrane</keyword>
<dbReference type="RefSeq" id="WP_120042530.1">
    <property type="nucleotide sequence ID" value="NZ_QZFU01000023.1"/>
</dbReference>
<evidence type="ECO:0000256" key="1">
    <source>
        <dbReference type="ARBA" id="ARBA00004141"/>
    </source>
</evidence>
<dbReference type="SUPFAM" id="SSF161098">
    <property type="entry name" value="MetI-like"/>
    <property type="match status" value="2"/>
</dbReference>
<comment type="caution">
    <text evidence="7">The sequence shown here is derived from an EMBL/GenBank/DDBJ whole genome shotgun (WGS) entry which is preliminary data.</text>
</comment>
<dbReference type="PANTHER" id="PTHR42744">
    <property type="entry name" value="BINDING-PROTEIN-DEPENDENT TRANSPORT SYSTEMS INNER MEMBRANE COMPONENT"/>
    <property type="match status" value="1"/>
</dbReference>
<evidence type="ECO:0000256" key="5">
    <source>
        <dbReference type="RuleBase" id="RU363032"/>
    </source>
</evidence>
<feature type="domain" description="ABC transmembrane type-1" evidence="6">
    <location>
        <begin position="67"/>
        <end position="261"/>
    </location>
</feature>
<evidence type="ECO:0000313" key="7">
    <source>
        <dbReference type="EMBL" id="RJO73453.1"/>
    </source>
</evidence>
<feature type="transmembrane region" description="Helical" evidence="5">
    <location>
        <begin position="101"/>
        <end position="129"/>
    </location>
</feature>
<evidence type="ECO:0000256" key="4">
    <source>
        <dbReference type="ARBA" id="ARBA00023136"/>
    </source>
</evidence>
<dbReference type="PROSITE" id="PS50928">
    <property type="entry name" value="ABC_TM1"/>
    <property type="match status" value="2"/>
</dbReference>
<gene>
    <name evidence="7" type="ORF">D5S18_19725</name>
</gene>
<dbReference type="GO" id="GO:0005886">
    <property type="term" value="C:plasma membrane"/>
    <property type="evidence" value="ECO:0007669"/>
    <property type="project" value="UniProtKB-SubCell"/>
</dbReference>
<protein>
    <submittedName>
        <fullName evidence="7">ABC transporter permease subunit</fullName>
    </submittedName>
</protein>
<comment type="subcellular location">
    <subcellularLocation>
        <location evidence="5">Cell membrane</location>
        <topology evidence="5">Multi-pass membrane protein</topology>
    </subcellularLocation>
    <subcellularLocation>
        <location evidence="1">Membrane</location>
        <topology evidence="1">Multi-pass membrane protein</topology>
    </subcellularLocation>
</comment>
<feature type="transmembrane region" description="Helical" evidence="5">
    <location>
        <begin position="441"/>
        <end position="467"/>
    </location>
</feature>
<dbReference type="InterPro" id="IPR035906">
    <property type="entry name" value="MetI-like_sf"/>
</dbReference>
<reference evidence="7 8" key="1">
    <citation type="submission" date="2018-09" db="EMBL/GenBank/DDBJ databases">
        <title>YIM PH21274 draft genome.</title>
        <authorList>
            <person name="Miao C."/>
        </authorList>
    </citation>
    <scope>NUCLEOTIDE SEQUENCE [LARGE SCALE GENOMIC DNA]</scope>
    <source>
        <strain evidence="7 8">YIM PH 21724</strain>
    </source>
</reference>
<evidence type="ECO:0000313" key="8">
    <source>
        <dbReference type="Proteomes" id="UP000266677"/>
    </source>
</evidence>
<feature type="transmembrane region" description="Helical" evidence="5">
    <location>
        <begin position="337"/>
        <end position="358"/>
    </location>
</feature>
<feature type="transmembrane region" description="Helical" evidence="5">
    <location>
        <begin position="20"/>
        <end position="41"/>
    </location>
</feature>
<evidence type="ECO:0000256" key="3">
    <source>
        <dbReference type="ARBA" id="ARBA00022989"/>
    </source>
</evidence>
<name>A0A3A4KIC7_9NOCA</name>
<feature type="transmembrane region" description="Helical" evidence="5">
    <location>
        <begin position="488"/>
        <end position="509"/>
    </location>
</feature>
<feature type="transmembrane region" description="Helical" evidence="5">
    <location>
        <begin position="413"/>
        <end position="435"/>
    </location>
</feature>
<evidence type="ECO:0000259" key="6">
    <source>
        <dbReference type="PROSITE" id="PS50928"/>
    </source>
</evidence>
<dbReference type="CDD" id="cd06261">
    <property type="entry name" value="TM_PBP2"/>
    <property type="match status" value="2"/>
</dbReference>
<evidence type="ECO:0000256" key="2">
    <source>
        <dbReference type="ARBA" id="ARBA00022692"/>
    </source>
</evidence>
<dbReference type="Proteomes" id="UP000266677">
    <property type="component" value="Unassembled WGS sequence"/>
</dbReference>
<dbReference type="AlphaFoldDB" id="A0A3A4KIC7"/>
<keyword evidence="8" id="KW-1185">Reference proteome</keyword>
<feature type="transmembrane region" description="Helical" evidence="5">
    <location>
        <begin position="182"/>
        <end position="209"/>
    </location>
</feature>
<dbReference type="Pfam" id="PF00528">
    <property type="entry name" value="BPD_transp_1"/>
    <property type="match status" value="2"/>
</dbReference>
<accession>A0A3A4KIC7</accession>
<proteinExistence type="inferred from homology"/>
<keyword evidence="3 5" id="KW-1133">Transmembrane helix</keyword>
<keyword evidence="5" id="KW-0813">Transport</keyword>
<dbReference type="PANTHER" id="PTHR42744:SF1">
    <property type="entry name" value="BINDING-PROTEIN-DEPENDENT TRANSPORT SYSTEMS INNER MEMBRANE COMPONENT"/>
    <property type="match status" value="1"/>
</dbReference>
<dbReference type="EMBL" id="QZFU01000023">
    <property type="protein sequence ID" value="RJO73453.1"/>
    <property type="molecule type" value="Genomic_DNA"/>
</dbReference>
<dbReference type="InterPro" id="IPR000515">
    <property type="entry name" value="MetI-like"/>
</dbReference>
<feature type="transmembrane region" description="Helical" evidence="5">
    <location>
        <begin position="243"/>
        <end position="262"/>
    </location>
</feature>
<comment type="similarity">
    <text evidence="5">Belongs to the binding-protein-dependent transport system permease family.</text>
</comment>
<dbReference type="Gene3D" id="1.10.3720.10">
    <property type="entry name" value="MetI-like"/>
    <property type="match status" value="2"/>
</dbReference>
<feature type="transmembrane region" description="Helical" evidence="5">
    <location>
        <begin position="71"/>
        <end position="89"/>
    </location>
</feature>
<dbReference type="OrthoDB" id="9806809at2"/>
<keyword evidence="2 5" id="KW-0812">Transmembrane</keyword>